<dbReference type="PANTHER" id="PTHR43466">
    <property type="entry name" value="2-OXO-4-HYDROXY-4-CARBOXY-5-UREIDOIMIDAZOLINE DECARBOXYLASE-RELATED"/>
    <property type="match status" value="1"/>
</dbReference>
<dbReference type="Proteomes" id="UP000272729">
    <property type="component" value="Unassembled WGS sequence"/>
</dbReference>
<evidence type="ECO:0000256" key="5">
    <source>
        <dbReference type="ARBA" id="ARBA00022793"/>
    </source>
</evidence>
<dbReference type="SUPFAM" id="SSF158694">
    <property type="entry name" value="UraD-Like"/>
    <property type="match status" value="1"/>
</dbReference>
<dbReference type="GO" id="GO:0019628">
    <property type="term" value="P:urate catabolic process"/>
    <property type="evidence" value="ECO:0007669"/>
    <property type="project" value="TreeGrafter"/>
</dbReference>
<dbReference type="InterPro" id="IPR017595">
    <property type="entry name" value="OHCU_decarboxylase-2"/>
</dbReference>
<dbReference type="Gene3D" id="1.10.3330.10">
    <property type="entry name" value="Oxo-4-hydroxy-4-carboxy-5-ureidoimidazoline decarboxylase"/>
    <property type="match status" value="1"/>
</dbReference>
<evidence type="ECO:0000313" key="9">
    <source>
        <dbReference type="Proteomes" id="UP000272729"/>
    </source>
</evidence>
<evidence type="ECO:0000256" key="4">
    <source>
        <dbReference type="ARBA" id="ARBA00022631"/>
    </source>
</evidence>
<accession>A0A495XIN8</accession>
<keyword evidence="5" id="KW-0210">Decarboxylase</keyword>
<evidence type="ECO:0000313" key="8">
    <source>
        <dbReference type="EMBL" id="RKT72995.1"/>
    </source>
</evidence>
<dbReference type="AlphaFoldDB" id="A0A495XIN8"/>
<comment type="pathway">
    <text evidence="2">Purine metabolism; urate degradation; (S)-allantoin from urate: step 3/3.</text>
</comment>
<keyword evidence="9" id="KW-1185">Reference proteome</keyword>
<evidence type="ECO:0000256" key="1">
    <source>
        <dbReference type="ARBA" id="ARBA00001163"/>
    </source>
</evidence>
<gene>
    <name evidence="8" type="ORF">DFJ66_6321</name>
</gene>
<dbReference type="PANTHER" id="PTHR43466:SF1">
    <property type="entry name" value="2-OXO-4-HYDROXY-4-CARBOXY-5-UREIDOIMIDAZOLINE DECARBOXYLASE-RELATED"/>
    <property type="match status" value="1"/>
</dbReference>
<comment type="caution">
    <text evidence="8">The sequence shown here is derived from an EMBL/GenBank/DDBJ whole genome shotgun (WGS) entry which is preliminary data.</text>
</comment>
<keyword evidence="4" id="KW-0659">Purine metabolism</keyword>
<evidence type="ECO:0000256" key="6">
    <source>
        <dbReference type="ARBA" id="ARBA00023239"/>
    </source>
</evidence>
<evidence type="ECO:0000259" key="7">
    <source>
        <dbReference type="Pfam" id="PF09349"/>
    </source>
</evidence>
<dbReference type="InterPro" id="IPR036778">
    <property type="entry name" value="OHCU_decarboxylase_sf"/>
</dbReference>
<dbReference type="GO" id="GO:0006144">
    <property type="term" value="P:purine nucleobase metabolic process"/>
    <property type="evidence" value="ECO:0007669"/>
    <property type="project" value="UniProtKB-KW"/>
</dbReference>
<dbReference type="GO" id="GO:0051997">
    <property type="term" value="F:2-oxo-4-hydroxy-4-carboxy-5-ureidoimidazoline decarboxylase activity"/>
    <property type="evidence" value="ECO:0007669"/>
    <property type="project" value="UniProtKB-EC"/>
</dbReference>
<dbReference type="InterPro" id="IPR018020">
    <property type="entry name" value="OHCU_decarboxylase"/>
</dbReference>
<proteinExistence type="predicted"/>
<dbReference type="Pfam" id="PF09349">
    <property type="entry name" value="OHCU_decarbox"/>
    <property type="match status" value="1"/>
</dbReference>
<organism evidence="8 9">
    <name type="scientific">Saccharothrix variisporea</name>
    <dbReference type="NCBI Taxonomy" id="543527"/>
    <lineage>
        <taxon>Bacteria</taxon>
        <taxon>Bacillati</taxon>
        <taxon>Actinomycetota</taxon>
        <taxon>Actinomycetes</taxon>
        <taxon>Pseudonocardiales</taxon>
        <taxon>Pseudonocardiaceae</taxon>
        <taxon>Saccharothrix</taxon>
    </lineage>
</organism>
<protein>
    <recommendedName>
        <fullName evidence="3">2-oxo-4-hydroxy-4-carboxy-5-ureidoimidazoline decarboxylase</fullName>
        <ecNumber evidence="3">4.1.1.97</ecNumber>
    </recommendedName>
</protein>
<dbReference type="NCBIfam" id="TIGR03180">
    <property type="entry name" value="UraD_2"/>
    <property type="match status" value="1"/>
</dbReference>
<name>A0A495XIN8_9PSEU</name>
<reference evidence="8 9" key="1">
    <citation type="submission" date="2018-10" db="EMBL/GenBank/DDBJ databases">
        <title>Sequencing the genomes of 1000 actinobacteria strains.</title>
        <authorList>
            <person name="Klenk H.-P."/>
        </authorList>
    </citation>
    <scope>NUCLEOTIDE SEQUENCE [LARGE SCALE GENOMIC DNA]</scope>
    <source>
        <strain evidence="8 9">DSM 43911</strain>
    </source>
</reference>
<evidence type="ECO:0000256" key="3">
    <source>
        <dbReference type="ARBA" id="ARBA00012257"/>
    </source>
</evidence>
<sequence>MTDLHGFNSAPAEQLRPLLTECLAVPRWVDAVLAGRPYATEDDLLAASDAAAELSDDEVHAAIAGHPRIGEKSSHGGVSAKWSAAEQSGVASSLADRLKAANAAYEERFGHIYLVCATGLSGERMLDDLAARMANDPRAELRVVNAELRKIAALRLRKVLRNHDTQGS</sequence>
<evidence type="ECO:0000256" key="2">
    <source>
        <dbReference type="ARBA" id="ARBA00004754"/>
    </source>
</evidence>
<dbReference type="EC" id="4.1.1.97" evidence="3"/>
<dbReference type="OrthoDB" id="5243781at2"/>
<comment type="catalytic activity">
    <reaction evidence="1">
        <text>5-hydroxy-2-oxo-4-ureido-2,5-dihydro-1H-imidazole-5-carboxylate + H(+) = (S)-allantoin + CO2</text>
        <dbReference type="Rhea" id="RHEA:26301"/>
        <dbReference type="ChEBI" id="CHEBI:15378"/>
        <dbReference type="ChEBI" id="CHEBI:15678"/>
        <dbReference type="ChEBI" id="CHEBI:16526"/>
        <dbReference type="ChEBI" id="CHEBI:58639"/>
        <dbReference type="EC" id="4.1.1.97"/>
    </reaction>
</comment>
<keyword evidence="6" id="KW-0456">Lyase</keyword>
<dbReference type="NCBIfam" id="NF010372">
    <property type="entry name" value="PRK13798.1"/>
    <property type="match status" value="1"/>
</dbReference>
<dbReference type="EMBL" id="RBXR01000001">
    <property type="protein sequence ID" value="RKT72995.1"/>
    <property type="molecule type" value="Genomic_DNA"/>
</dbReference>
<feature type="domain" description="Oxo-4-hydroxy-4-carboxy-5-ureidoimidazoline decarboxylase" evidence="7">
    <location>
        <begin position="8"/>
        <end position="157"/>
    </location>
</feature>